<name>A0AAD7QP46_9ASCO</name>
<evidence type="ECO:0000313" key="2">
    <source>
        <dbReference type="Proteomes" id="UP001217417"/>
    </source>
</evidence>
<organism evidence="1 2">
    <name type="scientific">Lipomyces tetrasporus</name>
    <dbReference type="NCBI Taxonomy" id="54092"/>
    <lineage>
        <taxon>Eukaryota</taxon>
        <taxon>Fungi</taxon>
        <taxon>Dikarya</taxon>
        <taxon>Ascomycota</taxon>
        <taxon>Saccharomycotina</taxon>
        <taxon>Lipomycetes</taxon>
        <taxon>Lipomycetales</taxon>
        <taxon>Lipomycetaceae</taxon>
        <taxon>Lipomyces</taxon>
    </lineage>
</organism>
<reference evidence="1" key="1">
    <citation type="submission" date="2023-03" db="EMBL/GenBank/DDBJ databases">
        <title>Near-Complete genome sequence of Lipomyces tetrasporous NRRL Y-64009, an oleaginous yeast capable of growing on lignocellulosic hydrolysates.</title>
        <authorList>
            <consortium name="Lawrence Berkeley National Laboratory"/>
            <person name="Jagtap S.S."/>
            <person name="Liu J.-J."/>
            <person name="Walukiewicz H.E."/>
            <person name="Pangilinan J."/>
            <person name="Lipzen A."/>
            <person name="Ahrendt S."/>
            <person name="Koriabine M."/>
            <person name="Cobaugh K."/>
            <person name="Salamov A."/>
            <person name="Yoshinaga Y."/>
            <person name="Ng V."/>
            <person name="Daum C."/>
            <person name="Grigoriev I.V."/>
            <person name="Slininger P.J."/>
            <person name="Dien B.S."/>
            <person name="Jin Y.-S."/>
            <person name="Rao C.V."/>
        </authorList>
    </citation>
    <scope>NUCLEOTIDE SEQUENCE</scope>
    <source>
        <strain evidence="1">NRRL Y-64009</strain>
    </source>
</reference>
<dbReference type="AlphaFoldDB" id="A0AAD7QP46"/>
<dbReference type="GeneID" id="80883415"/>
<evidence type="ECO:0000313" key="1">
    <source>
        <dbReference type="EMBL" id="KAJ8098885.1"/>
    </source>
</evidence>
<comment type="caution">
    <text evidence="1">The sequence shown here is derived from an EMBL/GenBank/DDBJ whole genome shotgun (WGS) entry which is preliminary data.</text>
</comment>
<dbReference type="Proteomes" id="UP001217417">
    <property type="component" value="Unassembled WGS sequence"/>
</dbReference>
<sequence>MRSFAKFRLPPVYGGQPDILDVSIANDTGSDRQTIFVTDLAFLGYNPYTYTGRLGSTFVSTAGGGIYREQIFIEMQITRADGTTVSPWFEEVAVITAAQPGVPQCRLSGNAMRNFLYFATAP</sequence>
<dbReference type="RefSeq" id="XP_056042335.1">
    <property type="nucleotide sequence ID" value="XM_056188249.1"/>
</dbReference>
<proteinExistence type="predicted"/>
<gene>
    <name evidence="1" type="ORF">POJ06DRAFT_258257</name>
</gene>
<keyword evidence="2" id="KW-1185">Reference proteome</keyword>
<accession>A0AAD7QP46</accession>
<dbReference type="EMBL" id="JARPMG010000008">
    <property type="protein sequence ID" value="KAJ8098885.1"/>
    <property type="molecule type" value="Genomic_DNA"/>
</dbReference>
<protein>
    <submittedName>
        <fullName evidence="1">Uncharacterized protein</fullName>
    </submittedName>
</protein>